<evidence type="ECO:0000256" key="1">
    <source>
        <dbReference type="ARBA" id="ARBA00022723"/>
    </source>
</evidence>
<dbReference type="InterPro" id="IPR017896">
    <property type="entry name" value="4Fe4S_Fe-S-bd"/>
</dbReference>
<evidence type="ECO:0000313" key="5">
    <source>
        <dbReference type="EMBL" id="MBP2201859.1"/>
    </source>
</evidence>
<reference evidence="5" key="1">
    <citation type="submission" date="2021-03" db="EMBL/GenBank/DDBJ databases">
        <title>Genomic Encyclopedia of Type Strains, Phase IV (KMG-V): Genome sequencing to study the core and pangenomes of soil and plant-associated prokaryotes.</title>
        <authorList>
            <person name="Whitman W."/>
        </authorList>
    </citation>
    <scope>NUCLEOTIDE SEQUENCE</scope>
    <source>
        <strain evidence="5">C4</strain>
    </source>
</reference>
<keyword evidence="5" id="KW-0560">Oxidoreductase</keyword>
<dbReference type="PANTHER" id="PTHR31332">
    <property type="entry name" value="7-HYDROXYMETHYL CHLOROPHYLL A REDUCTASE, CHLOROPLASTIC"/>
    <property type="match status" value="1"/>
</dbReference>
<dbReference type="GO" id="GO:0051536">
    <property type="term" value="F:iron-sulfur cluster binding"/>
    <property type="evidence" value="ECO:0007669"/>
    <property type="project" value="UniProtKB-KW"/>
</dbReference>
<dbReference type="InterPro" id="IPR045220">
    <property type="entry name" value="FRHB/FDHB/HCAR-like"/>
</dbReference>
<dbReference type="GO" id="GO:0052592">
    <property type="term" value="F:oxidoreductase activity, acting on CH or CH2 groups, with an iron-sulfur protein as acceptor"/>
    <property type="evidence" value="ECO:0007669"/>
    <property type="project" value="TreeGrafter"/>
</dbReference>
<dbReference type="GO" id="GO:0050454">
    <property type="term" value="F:coenzyme F420 hydrogenase activity"/>
    <property type="evidence" value="ECO:0007669"/>
    <property type="project" value="UniProtKB-EC"/>
</dbReference>
<keyword evidence="1" id="KW-0479">Metal-binding</keyword>
<name>A0A8J7RPG3_METVO</name>
<dbReference type="SUPFAM" id="SSF54862">
    <property type="entry name" value="4Fe-4S ferredoxins"/>
    <property type="match status" value="1"/>
</dbReference>
<feature type="domain" description="4Fe-4S ferredoxin-type" evidence="4">
    <location>
        <begin position="10"/>
        <end position="40"/>
    </location>
</feature>
<organism evidence="5 6">
    <name type="scientific">Methanococcus voltae</name>
    <dbReference type="NCBI Taxonomy" id="2188"/>
    <lineage>
        <taxon>Archaea</taxon>
        <taxon>Methanobacteriati</taxon>
        <taxon>Methanobacteriota</taxon>
        <taxon>Methanomada group</taxon>
        <taxon>Methanococci</taxon>
        <taxon>Methanococcales</taxon>
        <taxon>Methanococcaceae</taxon>
        <taxon>Methanococcus</taxon>
    </lineage>
</organism>
<dbReference type="RefSeq" id="WP_209591375.1">
    <property type="nucleotide sequence ID" value="NZ_JAGGMU010000003.1"/>
</dbReference>
<dbReference type="PANTHER" id="PTHR31332:SF0">
    <property type="entry name" value="7-HYDROXYMETHYL CHLOROPHYLL A REDUCTASE, CHLOROPLASTIC"/>
    <property type="match status" value="1"/>
</dbReference>
<dbReference type="InterPro" id="IPR017900">
    <property type="entry name" value="4Fe4S_Fe_S_CS"/>
</dbReference>
<dbReference type="PROSITE" id="PS00198">
    <property type="entry name" value="4FE4S_FER_1"/>
    <property type="match status" value="1"/>
</dbReference>
<evidence type="ECO:0000313" key="6">
    <source>
        <dbReference type="Proteomes" id="UP000740329"/>
    </source>
</evidence>
<keyword evidence="3" id="KW-0411">Iron-sulfur</keyword>
<keyword evidence="2" id="KW-0408">Iron</keyword>
<evidence type="ECO:0000259" key="4">
    <source>
        <dbReference type="PROSITE" id="PS51379"/>
    </source>
</evidence>
<dbReference type="Pfam" id="PF04422">
    <property type="entry name" value="FrhB_FdhB_N"/>
    <property type="match status" value="1"/>
</dbReference>
<dbReference type="InterPro" id="IPR007516">
    <property type="entry name" value="Co_F420_Hydgase/DH_bsu_N"/>
</dbReference>
<dbReference type="Proteomes" id="UP000740329">
    <property type="component" value="Unassembled WGS sequence"/>
</dbReference>
<dbReference type="GO" id="GO:0046872">
    <property type="term" value="F:metal ion binding"/>
    <property type="evidence" value="ECO:0007669"/>
    <property type="project" value="UniProtKB-KW"/>
</dbReference>
<dbReference type="Gene3D" id="3.30.70.20">
    <property type="match status" value="1"/>
</dbReference>
<dbReference type="AlphaFoldDB" id="A0A8J7RPG3"/>
<protein>
    <submittedName>
        <fullName evidence="5">Coenzyme F420 hydrogenase subunit beta</fullName>
        <ecNumber evidence="5">1.12.98.1</ecNumber>
    </submittedName>
</protein>
<evidence type="ECO:0000256" key="3">
    <source>
        <dbReference type="ARBA" id="ARBA00023014"/>
    </source>
</evidence>
<sequence>MITKSYLDLKKEVWDIGTCSGCGACVAVCPCDNIFFMEDEPMRVGCDQIKCGKLDSSESPLSFDFCKVTNYNVKCGACYDACPRTSSGLLAKKIPEAPIGDFIEIKTAKAKKSNGSVQSGGVVTALLAEAFDEDLIDGAIVMIEDKWTMEPESYLATSKEEVLKSSGSRYSWNVPILEALREAVYNKKLKRLAVIGTPCVMDSLNSITSSNNDLLKPFEKAIRFKIGLFCYETMKYGPLMEMLEKEGINPWDIKKMDIEKGKFIVLLDNGDMKSYKIKDLEKLVRTGCMYCKDFTGYNSDISVGNVGSPEGVSTVILRNHWGKGLFDKAVLNNHIEVKEPVNTDEITKLAKMKIKDRKDILIN</sequence>
<comment type="caution">
    <text evidence="5">The sequence shown here is derived from an EMBL/GenBank/DDBJ whole genome shotgun (WGS) entry which is preliminary data.</text>
</comment>
<accession>A0A8J7RPG3</accession>
<proteinExistence type="predicted"/>
<dbReference type="InterPro" id="IPR007525">
    <property type="entry name" value="FrhB_FdhB_C"/>
</dbReference>
<evidence type="ECO:0000256" key="2">
    <source>
        <dbReference type="ARBA" id="ARBA00023004"/>
    </source>
</evidence>
<dbReference type="Pfam" id="PF04432">
    <property type="entry name" value="FrhB_FdhB_C"/>
    <property type="match status" value="1"/>
</dbReference>
<dbReference type="EMBL" id="JAGGMV010000003">
    <property type="protein sequence ID" value="MBP2201859.1"/>
    <property type="molecule type" value="Genomic_DNA"/>
</dbReference>
<dbReference type="PROSITE" id="PS51379">
    <property type="entry name" value="4FE4S_FER_2"/>
    <property type="match status" value="1"/>
</dbReference>
<dbReference type="EC" id="1.12.98.1" evidence="5"/>
<dbReference type="OrthoDB" id="38261at2157"/>
<gene>
    <name evidence="5" type="ORF">J3E07_001284</name>
</gene>